<evidence type="ECO:0000256" key="1">
    <source>
        <dbReference type="ARBA" id="ARBA00001933"/>
    </source>
</evidence>
<dbReference type="AlphaFoldDB" id="M0D3F0"/>
<dbReference type="GO" id="GO:0006565">
    <property type="term" value="P:L-serine catabolic process"/>
    <property type="evidence" value="ECO:0007669"/>
    <property type="project" value="TreeGrafter"/>
</dbReference>
<name>M0D3F0_HALPD</name>
<dbReference type="NCBIfam" id="TIGR01127">
    <property type="entry name" value="ilvA_1Cterm"/>
    <property type="match status" value="1"/>
</dbReference>
<dbReference type="InterPro" id="IPR036052">
    <property type="entry name" value="TrpB-like_PALP_sf"/>
</dbReference>
<evidence type="ECO:0000259" key="6">
    <source>
        <dbReference type="PROSITE" id="PS51671"/>
    </source>
</evidence>
<evidence type="ECO:0000313" key="8">
    <source>
        <dbReference type="Proteomes" id="UP000011513"/>
    </source>
</evidence>
<dbReference type="Gene3D" id="3.40.50.1100">
    <property type="match status" value="2"/>
</dbReference>
<comment type="cofactor">
    <cofactor evidence="1">
        <name>pyridoxal 5'-phosphate</name>
        <dbReference type="ChEBI" id="CHEBI:597326"/>
    </cofactor>
</comment>
<dbReference type="Proteomes" id="UP000011513">
    <property type="component" value="Unassembled WGS sequence"/>
</dbReference>
<dbReference type="GO" id="GO:0003941">
    <property type="term" value="F:L-serine ammonia-lyase activity"/>
    <property type="evidence" value="ECO:0007669"/>
    <property type="project" value="TreeGrafter"/>
</dbReference>
<dbReference type="FunFam" id="3.40.50.1100:FF:000005">
    <property type="entry name" value="Threonine dehydratase catabolic"/>
    <property type="match status" value="1"/>
</dbReference>
<dbReference type="InterPro" id="IPR001926">
    <property type="entry name" value="TrpB-like_PALP"/>
</dbReference>
<dbReference type="SUPFAM" id="SSF53686">
    <property type="entry name" value="Tryptophan synthase beta subunit-like PLP-dependent enzymes"/>
    <property type="match status" value="1"/>
</dbReference>
<keyword evidence="4" id="KW-0663">Pyridoxal phosphate</keyword>
<organism evidence="7 8">
    <name type="scientific">Halogeometricum pallidum JCM 14848</name>
    <dbReference type="NCBI Taxonomy" id="1227487"/>
    <lineage>
        <taxon>Archaea</taxon>
        <taxon>Methanobacteriati</taxon>
        <taxon>Methanobacteriota</taxon>
        <taxon>Stenosarchaea group</taxon>
        <taxon>Halobacteria</taxon>
        <taxon>Halobacteriales</taxon>
        <taxon>Haloferacaceae</taxon>
        <taxon>Halogeometricum</taxon>
    </lineage>
</organism>
<proteinExistence type="inferred from homology"/>
<evidence type="ECO:0000313" key="7">
    <source>
        <dbReference type="EMBL" id="ELZ29378.1"/>
    </source>
</evidence>
<dbReference type="GO" id="GO:0006567">
    <property type="term" value="P:L-threonine catabolic process"/>
    <property type="evidence" value="ECO:0007669"/>
    <property type="project" value="InterPro"/>
</dbReference>
<dbReference type="eggNOG" id="arCOG01431">
    <property type="taxonomic scope" value="Archaea"/>
</dbReference>
<evidence type="ECO:0000256" key="2">
    <source>
        <dbReference type="ARBA" id="ARBA00010869"/>
    </source>
</evidence>
<evidence type="ECO:0000256" key="4">
    <source>
        <dbReference type="ARBA" id="ARBA00022898"/>
    </source>
</evidence>
<dbReference type="Pfam" id="PF00291">
    <property type="entry name" value="PALP"/>
    <property type="match status" value="1"/>
</dbReference>
<dbReference type="EMBL" id="AOIV01000033">
    <property type="protein sequence ID" value="ELZ29378.1"/>
    <property type="molecule type" value="Genomic_DNA"/>
</dbReference>
<reference evidence="7 8" key="1">
    <citation type="journal article" date="2014" name="PLoS Genet.">
        <title>Phylogenetically driven sequencing of extremely halophilic archaea reveals strategies for static and dynamic osmo-response.</title>
        <authorList>
            <person name="Becker E.A."/>
            <person name="Seitzer P.M."/>
            <person name="Tritt A."/>
            <person name="Larsen D."/>
            <person name="Krusor M."/>
            <person name="Yao A.I."/>
            <person name="Wu D."/>
            <person name="Madern D."/>
            <person name="Eisen J.A."/>
            <person name="Darling A.E."/>
            <person name="Facciotti M.T."/>
        </authorList>
    </citation>
    <scope>NUCLEOTIDE SEQUENCE [LARGE SCALE GENOMIC DNA]</scope>
    <source>
        <strain evidence="7 8">JCM 14848</strain>
    </source>
</reference>
<dbReference type="InParanoid" id="M0D3F0"/>
<dbReference type="GO" id="GO:0009097">
    <property type="term" value="P:isoleucine biosynthetic process"/>
    <property type="evidence" value="ECO:0007669"/>
    <property type="project" value="TreeGrafter"/>
</dbReference>
<dbReference type="InterPro" id="IPR005789">
    <property type="entry name" value="Thr_deHydtase_catblc"/>
</dbReference>
<sequence>MHQPRSPMTVSIEDIERARERLDRSTDIRQTPVEESSTLGRVVDADVWFKFEHLQKTGSFKPRGAFNKISQVVQGDATRVVAASAGNHAQGVAFAATELGLESLIVMPENAPQAKVDATEGYGATVELTGKTFAEAMDAAKSYADDPDTEFVHAYDDPAVVAGQGTIGLELIEQVPDVSVLTVPIGGGGLIGGIATAVKSYDESIRVVGVQAESAATVPQSLNTGHPVENKTPDTIADGIATGGISDITFEIIQNHVDDVVTVTDTEIAQATLWLLERTKQMVEGAAATSLAPLLSGAIDCQGETVVPLLCGGNIDIATLQDMLTRALVDRRQFVTLYVRIDDHPGVLGEIADIIGRHDTNIRSVRHDRSEEGLPVGKADLVIRTTTPGEVAMGQAISDIKEAGYTIKRVVPTSKAVGTHDT</sequence>
<evidence type="ECO:0000256" key="3">
    <source>
        <dbReference type="ARBA" id="ARBA00012096"/>
    </source>
</evidence>
<protein>
    <recommendedName>
        <fullName evidence="3">threonine ammonia-lyase</fullName>
        <ecNumber evidence="3">4.3.1.19</ecNumber>
    </recommendedName>
</protein>
<keyword evidence="8" id="KW-1185">Reference proteome</keyword>
<dbReference type="Gene3D" id="3.30.70.260">
    <property type="match status" value="1"/>
</dbReference>
<dbReference type="FunFam" id="3.40.50.1100:FF:000007">
    <property type="entry name" value="L-threonine dehydratase catabolic TdcB"/>
    <property type="match status" value="1"/>
</dbReference>
<gene>
    <name evidence="7" type="ORF">C474_13349</name>
</gene>
<dbReference type="PANTHER" id="PTHR48078:SF6">
    <property type="entry name" value="L-THREONINE DEHYDRATASE CATABOLIC TDCB"/>
    <property type="match status" value="1"/>
</dbReference>
<dbReference type="InterPro" id="IPR002912">
    <property type="entry name" value="ACT_dom"/>
</dbReference>
<comment type="caution">
    <text evidence="7">The sequence shown here is derived from an EMBL/GenBank/DDBJ whole genome shotgun (WGS) entry which is preliminary data.</text>
</comment>
<dbReference type="PATRIC" id="fig|1227487.5.peg.2691"/>
<comment type="similarity">
    <text evidence="2">Belongs to the serine/threonine dehydratase family.</text>
</comment>
<dbReference type="PROSITE" id="PS51671">
    <property type="entry name" value="ACT"/>
    <property type="match status" value="1"/>
</dbReference>
<dbReference type="InterPro" id="IPR044561">
    <property type="entry name" value="ACT_ThrD-II-like"/>
</dbReference>
<dbReference type="Pfam" id="PF01842">
    <property type="entry name" value="ACT"/>
    <property type="match status" value="1"/>
</dbReference>
<feature type="domain" description="ACT" evidence="6">
    <location>
        <begin position="336"/>
        <end position="415"/>
    </location>
</feature>
<dbReference type="GO" id="GO:0004794">
    <property type="term" value="F:threonine deaminase activity"/>
    <property type="evidence" value="ECO:0007669"/>
    <property type="project" value="UniProtKB-EC"/>
</dbReference>
<keyword evidence="5 7" id="KW-0456">Lyase</keyword>
<dbReference type="CDD" id="cd01562">
    <property type="entry name" value="Thr-dehyd"/>
    <property type="match status" value="1"/>
</dbReference>
<dbReference type="InterPro" id="IPR050147">
    <property type="entry name" value="Ser/Thr_Dehydratase"/>
</dbReference>
<dbReference type="PANTHER" id="PTHR48078">
    <property type="entry name" value="THREONINE DEHYDRATASE, MITOCHONDRIAL-RELATED"/>
    <property type="match status" value="1"/>
</dbReference>
<dbReference type="CDD" id="cd04886">
    <property type="entry name" value="ACT_ThrD-II-like"/>
    <property type="match status" value="1"/>
</dbReference>
<accession>M0D3F0</accession>
<evidence type="ECO:0000256" key="5">
    <source>
        <dbReference type="ARBA" id="ARBA00023239"/>
    </source>
</evidence>
<dbReference type="EC" id="4.3.1.19" evidence="3"/>